<organism evidence="1">
    <name type="scientific">uncultured Caudovirales phage</name>
    <dbReference type="NCBI Taxonomy" id="2100421"/>
    <lineage>
        <taxon>Viruses</taxon>
        <taxon>Duplodnaviria</taxon>
        <taxon>Heunggongvirae</taxon>
        <taxon>Uroviricota</taxon>
        <taxon>Caudoviricetes</taxon>
        <taxon>Peduoviridae</taxon>
        <taxon>Maltschvirus</taxon>
        <taxon>Maltschvirus maltsch</taxon>
    </lineage>
</organism>
<dbReference type="EMBL" id="LR797022">
    <property type="protein sequence ID" value="CAB4181704.1"/>
    <property type="molecule type" value="Genomic_DNA"/>
</dbReference>
<evidence type="ECO:0000313" key="1">
    <source>
        <dbReference type="EMBL" id="CAB4181704.1"/>
    </source>
</evidence>
<accession>A0A6J5QQ09</accession>
<reference evidence="1" key="1">
    <citation type="submission" date="2020-05" db="EMBL/GenBank/DDBJ databases">
        <authorList>
            <person name="Chiriac C."/>
            <person name="Salcher M."/>
            <person name="Ghai R."/>
            <person name="Kavagutti S V."/>
        </authorList>
    </citation>
    <scope>NUCLEOTIDE SEQUENCE</scope>
</reference>
<gene>
    <name evidence="1" type="ORF">UFOVP1071_56</name>
</gene>
<name>A0A6J5QQ09_9CAUD</name>
<proteinExistence type="predicted"/>
<protein>
    <submittedName>
        <fullName evidence="1">Uncharacterized protein</fullName>
    </submittedName>
</protein>
<sequence>MVDYRQVGSIHRPGPHVTFREYFIDVDIPAARMLGTNRYTGIPPVLSTPAVLRSMDVVLTQTTLEHHPLADLLDTGLQLNHPSLGIGNLDLLAEGLHNHVVVGHAGEAVCGSPRKSLHDRISVDPVYILILSQIRNNVNRYFWFFYGDSRRRGRRPIKLKAILIEDK</sequence>